<evidence type="ECO:0000313" key="2">
    <source>
        <dbReference type="Proteomes" id="UP000595437"/>
    </source>
</evidence>
<evidence type="ECO:0000313" key="1">
    <source>
        <dbReference type="EMBL" id="QQP49492.1"/>
    </source>
</evidence>
<organism evidence="1 2">
    <name type="scientific">Caligus rogercresseyi</name>
    <name type="common">Sea louse</name>
    <dbReference type="NCBI Taxonomy" id="217165"/>
    <lineage>
        <taxon>Eukaryota</taxon>
        <taxon>Metazoa</taxon>
        <taxon>Ecdysozoa</taxon>
        <taxon>Arthropoda</taxon>
        <taxon>Crustacea</taxon>
        <taxon>Multicrustacea</taxon>
        <taxon>Hexanauplia</taxon>
        <taxon>Copepoda</taxon>
        <taxon>Siphonostomatoida</taxon>
        <taxon>Caligidae</taxon>
        <taxon>Caligus</taxon>
    </lineage>
</organism>
<sequence length="98" mass="10870">MSSELEHKTAIIVRSVGGPTAYSIATSFKESEDIEEGFLNTTMINDDPSVPMSTLQTVVKPWMIQIAAGSPYLYQQDGAPPHTSNFVQNWCLENLDMF</sequence>
<dbReference type="Gene3D" id="3.30.420.10">
    <property type="entry name" value="Ribonuclease H-like superfamily/Ribonuclease H"/>
    <property type="match status" value="1"/>
</dbReference>
<keyword evidence="2" id="KW-1185">Reference proteome</keyword>
<proteinExistence type="predicted"/>
<dbReference type="EMBL" id="CP045895">
    <property type="protein sequence ID" value="QQP49492.1"/>
    <property type="molecule type" value="Genomic_DNA"/>
</dbReference>
<name>A0A7T8HGI3_CALRO</name>
<accession>A0A7T8HGI3</accession>
<dbReference type="Proteomes" id="UP000595437">
    <property type="component" value="Chromosome 6"/>
</dbReference>
<reference evidence="2" key="1">
    <citation type="submission" date="2021-01" db="EMBL/GenBank/DDBJ databases">
        <title>Caligus Genome Assembly.</title>
        <authorList>
            <person name="Gallardo-Escarate C."/>
        </authorList>
    </citation>
    <scope>NUCLEOTIDE SEQUENCE [LARGE SCALE GENOMIC DNA]</scope>
</reference>
<protein>
    <submittedName>
        <fullName evidence="1">Transposable element tcb1 transposase</fullName>
    </submittedName>
</protein>
<dbReference type="GO" id="GO:0003676">
    <property type="term" value="F:nucleic acid binding"/>
    <property type="evidence" value="ECO:0007669"/>
    <property type="project" value="InterPro"/>
</dbReference>
<dbReference type="InterPro" id="IPR036397">
    <property type="entry name" value="RNaseH_sf"/>
</dbReference>
<dbReference type="AlphaFoldDB" id="A0A7T8HGI3"/>
<gene>
    <name evidence="1" type="ORF">FKW44_010187</name>
</gene>